<accession>A0AAD5E8G0</accession>
<dbReference type="Pfam" id="PF00447">
    <property type="entry name" value="HSF_DNA-bind"/>
    <property type="match status" value="1"/>
</dbReference>
<dbReference type="GeneID" id="75914774"/>
<evidence type="ECO:0000256" key="3">
    <source>
        <dbReference type="ARBA" id="ARBA00023015"/>
    </source>
</evidence>
<dbReference type="PANTHER" id="PTHR10015:SF427">
    <property type="entry name" value="HEAT SHOCK FACTOR PROTEIN"/>
    <property type="match status" value="1"/>
</dbReference>
<comment type="caution">
    <text evidence="10">The sequence shown here is derived from an EMBL/GenBank/DDBJ whole genome shotgun (WGS) entry which is preliminary data.</text>
</comment>
<feature type="compositionally biased region" description="Low complexity" evidence="8">
    <location>
        <begin position="16"/>
        <end position="31"/>
    </location>
</feature>
<dbReference type="EMBL" id="MU620922">
    <property type="protein sequence ID" value="KAI8579246.1"/>
    <property type="molecule type" value="Genomic_DNA"/>
</dbReference>
<dbReference type="Gene3D" id="1.10.10.10">
    <property type="entry name" value="Winged helix-like DNA-binding domain superfamily/Winged helix DNA-binding domain"/>
    <property type="match status" value="1"/>
</dbReference>
<evidence type="ECO:0000256" key="2">
    <source>
        <dbReference type="ARBA" id="ARBA00006403"/>
    </source>
</evidence>
<protein>
    <recommendedName>
        <fullName evidence="9">HSF-type DNA-binding domain-containing protein</fullName>
    </recommendedName>
</protein>
<keyword evidence="6" id="KW-0539">Nucleus</keyword>
<evidence type="ECO:0000259" key="9">
    <source>
        <dbReference type="SMART" id="SM00415"/>
    </source>
</evidence>
<dbReference type="FunFam" id="1.10.10.10:FF:000027">
    <property type="entry name" value="Heat shock transcription factor 1"/>
    <property type="match status" value="1"/>
</dbReference>
<evidence type="ECO:0000256" key="4">
    <source>
        <dbReference type="ARBA" id="ARBA00023125"/>
    </source>
</evidence>
<dbReference type="SUPFAM" id="SSF46785">
    <property type="entry name" value="Winged helix' DNA-binding domain"/>
    <property type="match status" value="1"/>
</dbReference>
<dbReference type="AlphaFoldDB" id="A0AAD5E8G0"/>
<keyword evidence="5" id="KW-0804">Transcription</keyword>
<evidence type="ECO:0000256" key="8">
    <source>
        <dbReference type="SAM" id="MobiDB-lite"/>
    </source>
</evidence>
<dbReference type="GO" id="GO:0003700">
    <property type="term" value="F:DNA-binding transcription factor activity"/>
    <property type="evidence" value="ECO:0007669"/>
    <property type="project" value="InterPro"/>
</dbReference>
<evidence type="ECO:0000256" key="5">
    <source>
        <dbReference type="ARBA" id="ARBA00023163"/>
    </source>
</evidence>
<evidence type="ECO:0000313" key="11">
    <source>
        <dbReference type="Proteomes" id="UP001206595"/>
    </source>
</evidence>
<dbReference type="PRINTS" id="PR00056">
    <property type="entry name" value="HSFDOMAIN"/>
</dbReference>
<dbReference type="Proteomes" id="UP001206595">
    <property type="component" value="Unassembled WGS sequence"/>
</dbReference>
<dbReference type="InterPro" id="IPR036390">
    <property type="entry name" value="WH_DNA-bd_sf"/>
</dbReference>
<evidence type="ECO:0000256" key="6">
    <source>
        <dbReference type="ARBA" id="ARBA00023242"/>
    </source>
</evidence>
<comment type="subcellular location">
    <subcellularLocation>
        <location evidence="1">Nucleus</location>
    </subcellularLocation>
</comment>
<feature type="domain" description="HSF-type DNA-binding" evidence="9">
    <location>
        <begin position="59"/>
        <end position="163"/>
    </location>
</feature>
<dbReference type="GO" id="GO:0005634">
    <property type="term" value="C:nucleus"/>
    <property type="evidence" value="ECO:0007669"/>
    <property type="project" value="UniProtKB-SubCell"/>
</dbReference>
<keyword evidence="4" id="KW-0238">DNA-binding</keyword>
<reference evidence="10" key="1">
    <citation type="submission" date="2021-06" db="EMBL/GenBank/DDBJ databases">
        <authorList>
            <consortium name="DOE Joint Genome Institute"/>
            <person name="Mondo S.J."/>
            <person name="Amses K.R."/>
            <person name="Simmons D.R."/>
            <person name="Longcore J.E."/>
            <person name="Seto K."/>
            <person name="Alves G.H."/>
            <person name="Bonds A.E."/>
            <person name="Quandt C.A."/>
            <person name="Davis W.J."/>
            <person name="Chang Y."/>
            <person name="Letcher P.M."/>
            <person name="Powell M.J."/>
            <person name="Kuo A."/>
            <person name="Labutti K."/>
            <person name="Pangilinan J."/>
            <person name="Andreopoulos W."/>
            <person name="Tritt A."/>
            <person name="Riley R."/>
            <person name="Hundley H."/>
            <person name="Johnson J."/>
            <person name="Lipzen A."/>
            <person name="Barry K."/>
            <person name="Berbee M.L."/>
            <person name="Buchler N.E."/>
            <person name="Grigoriev I.V."/>
            <person name="Spatafora J.W."/>
            <person name="Stajich J.E."/>
            <person name="James T.Y."/>
        </authorList>
    </citation>
    <scope>NUCLEOTIDE SEQUENCE</scope>
    <source>
        <strain evidence="10">AG</strain>
    </source>
</reference>
<feature type="compositionally biased region" description="Polar residues" evidence="8">
    <location>
        <begin position="39"/>
        <end position="49"/>
    </location>
</feature>
<dbReference type="GO" id="GO:0043565">
    <property type="term" value="F:sequence-specific DNA binding"/>
    <property type="evidence" value="ECO:0007669"/>
    <property type="project" value="InterPro"/>
</dbReference>
<comment type="similarity">
    <text evidence="2 7">Belongs to the HSF family.</text>
</comment>
<dbReference type="RefSeq" id="XP_051444250.1">
    <property type="nucleotide sequence ID" value="XM_051589429.1"/>
</dbReference>
<dbReference type="PANTHER" id="PTHR10015">
    <property type="entry name" value="HEAT SHOCK TRANSCRIPTION FACTOR"/>
    <property type="match status" value="1"/>
</dbReference>
<evidence type="ECO:0000256" key="7">
    <source>
        <dbReference type="RuleBase" id="RU004020"/>
    </source>
</evidence>
<organism evidence="10 11">
    <name type="scientific">Umbelopsis ramanniana AG</name>
    <dbReference type="NCBI Taxonomy" id="1314678"/>
    <lineage>
        <taxon>Eukaryota</taxon>
        <taxon>Fungi</taxon>
        <taxon>Fungi incertae sedis</taxon>
        <taxon>Mucoromycota</taxon>
        <taxon>Mucoromycotina</taxon>
        <taxon>Umbelopsidomycetes</taxon>
        <taxon>Umbelopsidales</taxon>
        <taxon>Umbelopsidaceae</taxon>
        <taxon>Umbelopsis</taxon>
    </lineage>
</organism>
<reference evidence="10" key="2">
    <citation type="journal article" date="2022" name="Proc. Natl. Acad. Sci. U.S.A.">
        <title>Diploid-dominant life cycles characterize the early evolution of Fungi.</title>
        <authorList>
            <person name="Amses K.R."/>
            <person name="Simmons D.R."/>
            <person name="Longcore J.E."/>
            <person name="Mondo S.J."/>
            <person name="Seto K."/>
            <person name="Jeronimo G.H."/>
            <person name="Bonds A.E."/>
            <person name="Quandt C.A."/>
            <person name="Davis W.J."/>
            <person name="Chang Y."/>
            <person name="Federici B.A."/>
            <person name="Kuo A."/>
            <person name="LaButti K."/>
            <person name="Pangilinan J."/>
            <person name="Andreopoulos W."/>
            <person name="Tritt A."/>
            <person name="Riley R."/>
            <person name="Hundley H."/>
            <person name="Johnson J."/>
            <person name="Lipzen A."/>
            <person name="Barry K."/>
            <person name="Lang B.F."/>
            <person name="Cuomo C.A."/>
            <person name="Buchler N.E."/>
            <person name="Grigoriev I.V."/>
            <person name="Spatafora J.W."/>
            <person name="Stajich J.E."/>
            <person name="James T.Y."/>
        </authorList>
    </citation>
    <scope>NUCLEOTIDE SEQUENCE</scope>
    <source>
        <strain evidence="10">AG</strain>
    </source>
</reference>
<feature type="compositionally biased region" description="Polar residues" evidence="8">
    <location>
        <begin position="1"/>
        <end position="10"/>
    </location>
</feature>
<name>A0AAD5E8G0_UMBRA</name>
<keyword evidence="11" id="KW-1185">Reference proteome</keyword>
<keyword evidence="3" id="KW-0805">Transcription regulation</keyword>
<feature type="region of interest" description="Disordered" evidence="8">
    <location>
        <begin position="1"/>
        <end position="54"/>
    </location>
</feature>
<proteinExistence type="inferred from homology"/>
<sequence length="260" mass="29438">MRAGKRNNQGSDRDSVSSTSSTKSEDALSSSMISHDRSSVSLAPSSTTADPMPLPVHKTQAAFVNKLYRMLEDHEMQDLISWSQSGDLFSVSNPTQFSKVVLPQYFKHNNWQSFVRQLNMYGFHKVNDMIHHSNITNESQAWEFRHPSFRRGGIQELQNIKRKSAIRADRYPKNSGNSSIATNAASSRLANAAENLPTELQDDQQDALQKHIYAMESQIRKLAHSYEKLLADTTVLKKDLARQNHMLTDIAARVKLYNSK</sequence>
<dbReference type="InterPro" id="IPR000232">
    <property type="entry name" value="HSF_DNA-bd"/>
</dbReference>
<evidence type="ECO:0000256" key="1">
    <source>
        <dbReference type="ARBA" id="ARBA00004123"/>
    </source>
</evidence>
<dbReference type="InterPro" id="IPR036388">
    <property type="entry name" value="WH-like_DNA-bd_sf"/>
</dbReference>
<gene>
    <name evidence="10" type="ORF">K450DRAFT_243493</name>
</gene>
<evidence type="ECO:0000313" key="10">
    <source>
        <dbReference type="EMBL" id="KAI8579246.1"/>
    </source>
</evidence>
<dbReference type="SMART" id="SM00415">
    <property type="entry name" value="HSF"/>
    <property type="match status" value="1"/>
</dbReference>